<dbReference type="Proteomes" id="UP001445076">
    <property type="component" value="Unassembled WGS sequence"/>
</dbReference>
<evidence type="ECO:0000256" key="1">
    <source>
        <dbReference type="ARBA" id="ARBA00022676"/>
    </source>
</evidence>
<dbReference type="InterPro" id="IPR045573">
    <property type="entry name" value="Fut8_N_cat"/>
</dbReference>
<feature type="region of interest" description="Important for donor substrate binding" evidence="3">
    <location>
        <begin position="137"/>
        <end position="138"/>
    </location>
</feature>
<dbReference type="EMBL" id="JARKIK010000033">
    <property type="protein sequence ID" value="KAK8740415.1"/>
    <property type="molecule type" value="Genomic_DNA"/>
</dbReference>
<feature type="non-terminal residue" evidence="6">
    <location>
        <position position="1"/>
    </location>
</feature>
<evidence type="ECO:0000256" key="3">
    <source>
        <dbReference type="PROSITE-ProRule" id="PRU00992"/>
    </source>
</evidence>
<dbReference type="Gene3D" id="3.40.50.11350">
    <property type="match status" value="1"/>
</dbReference>
<keyword evidence="7" id="KW-1185">Reference proteome</keyword>
<dbReference type="PANTHER" id="PTHR13132:SF29">
    <property type="entry name" value="ALPHA-(1,6)-FUCOSYLTRANSFERASE"/>
    <property type="match status" value="1"/>
</dbReference>
<organism evidence="6 7">
    <name type="scientific">Cherax quadricarinatus</name>
    <name type="common">Australian red claw crayfish</name>
    <dbReference type="NCBI Taxonomy" id="27406"/>
    <lineage>
        <taxon>Eukaryota</taxon>
        <taxon>Metazoa</taxon>
        <taxon>Ecdysozoa</taxon>
        <taxon>Arthropoda</taxon>
        <taxon>Crustacea</taxon>
        <taxon>Multicrustacea</taxon>
        <taxon>Malacostraca</taxon>
        <taxon>Eumalacostraca</taxon>
        <taxon>Eucarida</taxon>
        <taxon>Decapoda</taxon>
        <taxon>Pleocyemata</taxon>
        <taxon>Astacidea</taxon>
        <taxon>Parastacoidea</taxon>
        <taxon>Parastacidae</taxon>
        <taxon>Cherax</taxon>
    </lineage>
</organism>
<dbReference type="GO" id="GO:0046921">
    <property type="term" value="F:alpha-(1-&gt;6)-fucosyltransferase activity"/>
    <property type="evidence" value="ECO:0007669"/>
    <property type="project" value="TreeGrafter"/>
</dbReference>
<feature type="domain" description="GT23" evidence="5">
    <location>
        <begin position="1"/>
        <end position="257"/>
    </location>
</feature>
<evidence type="ECO:0000313" key="6">
    <source>
        <dbReference type="EMBL" id="KAK8740415.1"/>
    </source>
</evidence>
<keyword evidence="4" id="KW-0812">Transmembrane</keyword>
<dbReference type="GO" id="GO:0006487">
    <property type="term" value="P:protein N-linked glycosylation"/>
    <property type="evidence" value="ECO:0007669"/>
    <property type="project" value="TreeGrafter"/>
</dbReference>
<dbReference type="PANTHER" id="PTHR13132">
    <property type="entry name" value="ALPHA- 1,6 -FUCOSYLTRANSFERASE"/>
    <property type="match status" value="1"/>
</dbReference>
<sequence>SGPLLSKGRKSYSLQISEMRVERMTVVVVVGGVTTVLLYLSLFMTYDDKRFSTRTGIQEADSRDVASIKLPCAGSHDFNVSGDSEVTRRLVETNLRDAWFFFSDHMKDLQSRKQSMSKSDFQAVMKEGAERINVHVRRTDKIKEAKYYQLEEYMEQVEEYFAGLQVFNPNVTRRIYLASDEPRVFKEAKKKYPQYEILSNKKSQVMKKNKRYKINSLRDLIMDIYFLSRADYIVVTFSSNRGTRTTRREIAVALMEQ</sequence>
<evidence type="ECO:0000256" key="4">
    <source>
        <dbReference type="SAM" id="Phobius"/>
    </source>
</evidence>
<keyword evidence="1 3" id="KW-0328">Glycosyltransferase</keyword>
<dbReference type="PROSITE" id="PS51659">
    <property type="entry name" value="GT23"/>
    <property type="match status" value="1"/>
</dbReference>
<evidence type="ECO:0000256" key="2">
    <source>
        <dbReference type="ARBA" id="ARBA00022679"/>
    </source>
</evidence>
<keyword evidence="4" id="KW-1133">Transmembrane helix</keyword>
<dbReference type="AlphaFoldDB" id="A0AAW0X7F0"/>
<feature type="transmembrane region" description="Helical" evidence="4">
    <location>
        <begin position="21"/>
        <end position="44"/>
    </location>
</feature>
<gene>
    <name evidence="6" type="ORF">OTU49_002897</name>
</gene>
<accession>A0AAW0X7F0</accession>
<comment type="similarity">
    <text evidence="3">Belongs to the glycosyltransferase 23 family.</text>
</comment>
<keyword evidence="4" id="KW-0472">Membrane</keyword>
<evidence type="ECO:0000313" key="7">
    <source>
        <dbReference type="Proteomes" id="UP001445076"/>
    </source>
</evidence>
<evidence type="ECO:0000259" key="5">
    <source>
        <dbReference type="PROSITE" id="PS51659"/>
    </source>
</evidence>
<dbReference type="Pfam" id="PF19745">
    <property type="entry name" value="FUT8_N_cat"/>
    <property type="match status" value="1"/>
</dbReference>
<dbReference type="InterPro" id="IPR027350">
    <property type="entry name" value="GT23_dom"/>
</dbReference>
<comment type="caution">
    <text evidence="6">The sequence shown here is derived from an EMBL/GenBank/DDBJ whole genome shotgun (WGS) entry which is preliminary data.</text>
</comment>
<protein>
    <recommendedName>
        <fullName evidence="5">GT23 domain-containing protein</fullName>
    </recommendedName>
</protein>
<name>A0AAW0X7F0_CHEQU</name>
<proteinExistence type="inferred from homology"/>
<keyword evidence="2 3" id="KW-0808">Transferase</keyword>
<reference evidence="6 7" key="1">
    <citation type="journal article" date="2024" name="BMC Genomics">
        <title>Genome assembly of redclaw crayfish (Cherax quadricarinatus) provides insights into its immune adaptation and hypoxia tolerance.</title>
        <authorList>
            <person name="Liu Z."/>
            <person name="Zheng J."/>
            <person name="Li H."/>
            <person name="Fang K."/>
            <person name="Wang S."/>
            <person name="He J."/>
            <person name="Zhou D."/>
            <person name="Weng S."/>
            <person name="Chi M."/>
            <person name="Gu Z."/>
            <person name="He J."/>
            <person name="Li F."/>
            <person name="Wang M."/>
        </authorList>
    </citation>
    <scope>NUCLEOTIDE SEQUENCE [LARGE SCALE GENOMIC DNA]</scope>
    <source>
        <strain evidence="6">ZL_2023a</strain>
    </source>
</reference>